<protein>
    <recommendedName>
        <fullName evidence="3">Mu-like prophage protein Com</fullName>
    </recommendedName>
</protein>
<dbReference type="EMBL" id="AGEI01000023">
    <property type="protein sequence ID" value="EHR33437.1"/>
    <property type="molecule type" value="Genomic_DNA"/>
</dbReference>
<evidence type="ECO:0000313" key="1">
    <source>
        <dbReference type="EMBL" id="EHR33437.1"/>
    </source>
</evidence>
<comment type="caution">
    <text evidence="1">The sequence shown here is derived from an EMBL/GenBank/DDBJ whole genome shotgun (WGS) entry which is preliminary data.</text>
</comment>
<reference evidence="1 2" key="1">
    <citation type="submission" date="2012-01" db="EMBL/GenBank/DDBJ databases">
        <title>The Genome Sequence of Helcococcus kunzii ATCC 51366.</title>
        <authorList>
            <consortium name="The Broad Institute Genome Sequencing Platform"/>
            <person name="Earl A."/>
            <person name="Ward D."/>
            <person name="Feldgarden M."/>
            <person name="Gevers D."/>
            <person name="Huys G."/>
            <person name="Young S.K."/>
            <person name="Zeng Q."/>
            <person name="Gargeya S."/>
            <person name="Fitzgerald M."/>
            <person name="Haas B."/>
            <person name="Abouelleil A."/>
            <person name="Alvarado L."/>
            <person name="Arachchi H.M."/>
            <person name="Berlin A."/>
            <person name="Chapman S.B."/>
            <person name="Gearin G."/>
            <person name="Goldberg J."/>
            <person name="Griggs A."/>
            <person name="Gujja S."/>
            <person name="Hansen M."/>
            <person name="Heiman D."/>
            <person name="Howarth C."/>
            <person name="Larimer J."/>
            <person name="Lui A."/>
            <person name="MacDonald P.J.P."/>
            <person name="McCowen C."/>
            <person name="Montmayeur A."/>
            <person name="Murphy C."/>
            <person name="Neiman D."/>
            <person name="Pearson M."/>
            <person name="Priest M."/>
            <person name="Roberts A."/>
            <person name="Saif S."/>
            <person name="Shea T."/>
            <person name="Sisk P."/>
            <person name="Stolte C."/>
            <person name="Sykes S."/>
            <person name="Wortman J."/>
            <person name="Nusbaum C."/>
            <person name="Birren B."/>
        </authorList>
    </citation>
    <scope>NUCLEOTIDE SEQUENCE [LARGE SCALE GENOMIC DNA]</scope>
    <source>
        <strain evidence="1 2">ATCC 51366</strain>
    </source>
</reference>
<keyword evidence="2" id="KW-1185">Reference proteome</keyword>
<dbReference type="RefSeq" id="WP_005398700.1">
    <property type="nucleotide sequence ID" value="NZ_JH601088.1"/>
</dbReference>
<dbReference type="GeneID" id="96999884"/>
<dbReference type="AlphaFoldDB" id="H3NPC4"/>
<dbReference type="Proteomes" id="UP000004191">
    <property type="component" value="Unassembled WGS sequence"/>
</dbReference>
<proteinExistence type="predicted"/>
<accession>H3NPC4</accession>
<gene>
    <name evidence="1" type="ORF">HMPREF9709_01185</name>
</gene>
<sequence length="53" mass="6326">MKNLQMPFSRKWVTCPHCGKRLAMIDKNSKIEKVYIKCTRCKNEIEIKNKINN</sequence>
<name>H3NPC4_9FIRM</name>
<dbReference type="HOGENOM" id="CLU_215288_0_0_9"/>
<dbReference type="STRING" id="883114.HMPREF9709_01185"/>
<evidence type="ECO:0000313" key="2">
    <source>
        <dbReference type="Proteomes" id="UP000004191"/>
    </source>
</evidence>
<evidence type="ECO:0008006" key="3">
    <source>
        <dbReference type="Google" id="ProtNLM"/>
    </source>
</evidence>
<organism evidence="1 2">
    <name type="scientific">Helcococcus kunzii ATCC 51366</name>
    <dbReference type="NCBI Taxonomy" id="883114"/>
    <lineage>
        <taxon>Bacteria</taxon>
        <taxon>Bacillati</taxon>
        <taxon>Bacillota</taxon>
        <taxon>Tissierellia</taxon>
        <taxon>Tissierellales</taxon>
        <taxon>Peptoniphilaceae</taxon>
        <taxon>Helcococcus</taxon>
    </lineage>
</organism>